<dbReference type="GO" id="GO:0005524">
    <property type="term" value="F:ATP binding"/>
    <property type="evidence" value="ECO:0007669"/>
    <property type="project" value="UniProtKB-KW"/>
</dbReference>
<comment type="catalytic activity">
    <reaction evidence="9 10">
        <text>L-glutamyl-tRNA(Gln) + L-glutamine + ATP + H2O = L-glutaminyl-tRNA(Gln) + L-glutamate + ADP + phosphate + H(+)</text>
        <dbReference type="Rhea" id="RHEA:17521"/>
        <dbReference type="Rhea" id="RHEA-COMP:9681"/>
        <dbReference type="Rhea" id="RHEA-COMP:9684"/>
        <dbReference type="ChEBI" id="CHEBI:15377"/>
        <dbReference type="ChEBI" id="CHEBI:15378"/>
        <dbReference type="ChEBI" id="CHEBI:29985"/>
        <dbReference type="ChEBI" id="CHEBI:30616"/>
        <dbReference type="ChEBI" id="CHEBI:43474"/>
        <dbReference type="ChEBI" id="CHEBI:58359"/>
        <dbReference type="ChEBI" id="CHEBI:78520"/>
        <dbReference type="ChEBI" id="CHEBI:78521"/>
        <dbReference type="ChEBI" id="CHEBI:456216"/>
    </reaction>
</comment>
<dbReference type="Gene3D" id="1.10.10.410">
    <property type="match status" value="1"/>
</dbReference>
<dbReference type="InterPro" id="IPR004413">
    <property type="entry name" value="GatB"/>
</dbReference>
<comment type="caution">
    <text evidence="12">The sequence shown here is derived from an EMBL/GenBank/DDBJ whole genome shotgun (WGS) entry which is preliminary data.</text>
</comment>
<protein>
    <recommendedName>
        <fullName evidence="10">Aspartyl/glutamyl-tRNA(Asn/Gln) amidotransferase subunit B</fullName>
        <shortName evidence="10">Asp/Glu-ADT subunit B</shortName>
        <ecNumber evidence="10">6.3.5.-</ecNumber>
    </recommendedName>
</protein>
<dbReference type="Pfam" id="PF02637">
    <property type="entry name" value="GatB_Yqey"/>
    <property type="match status" value="1"/>
</dbReference>
<evidence type="ECO:0000256" key="1">
    <source>
        <dbReference type="ARBA" id="ARBA00005306"/>
    </source>
</evidence>
<dbReference type="GO" id="GO:0050566">
    <property type="term" value="F:asparaginyl-tRNA synthase (glutamine-hydrolyzing) activity"/>
    <property type="evidence" value="ECO:0007669"/>
    <property type="project" value="RHEA"/>
</dbReference>
<keyword evidence="12" id="KW-0808">Transferase</keyword>
<comment type="subunit">
    <text evidence="2 10">Heterotrimer of A, B and C subunits.</text>
</comment>
<keyword evidence="5 10" id="KW-0067">ATP-binding</keyword>
<dbReference type="InterPro" id="IPR017958">
    <property type="entry name" value="Gln-tRNA_amidoTrfase_suB_CS"/>
</dbReference>
<dbReference type="HAMAP" id="MF_00121">
    <property type="entry name" value="GatB"/>
    <property type="match status" value="1"/>
</dbReference>
<dbReference type="PATRIC" id="fig|1618638.3.peg.1114"/>
<dbReference type="SUPFAM" id="SSF55931">
    <property type="entry name" value="Glutamine synthetase/guanido kinase"/>
    <property type="match status" value="1"/>
</dbReference>
<dbReference type="InterPro" id="IPR003789">
    <property type="entry name" value="Asn/Gln_tRNA_amidoTrase-B-like"/>
</dbReference>
<reference evidence="12" key="1">
    <citation type="journal article" date="2015" name="Nature">
        <title>rRNA introns, odd ribosomes, and small enigmatic genomes across a large radiation of phyla.</title>
        <authorList>
            <person name="Brown C.T."/>
            <person name="Hug L.A."/>
            <person name="Thomas B.C."/>
            <person name="Sharon I."/>
            <person name="Castelle C.J."/>
            <person name="Singh A."/>
            <person name="Wilkins M.J."/>
            <person name="Williams K.H."/>
            <person name="Banfield J.F."/>
        </authorList>
    </citation>
    <scope>NUCLEOTIDE SEQUENCE [LARGE SCALE GENOMIC DNA]</scope>
</reference>
<evidence type="ECO:0000256" key="7">
    <source>
        <dbReference type="ARBA" id="ARBA00024799"/>
    </source>
</evidence>
<evidence type="ECO:0000256" key="5">
    <source>
        <dbReference type="ARBA" id="ARBA00022840"/>
    </source>
</evidence>
<dbReference type="Proteomes" id="UP000034022">
    <property type="component" value="Unassembled WGS sequence"/>
</dbReference>
<dbReference type="GO" id="GO:0006412">
    <property type="term" value="P:translation"/>
    <property type="evidence" value="ECO:0007669"/>
    <property type="project" value="UniProtKB-UniRule"/>
</dbReference>
<evidence type="ECO:0000256" key="8">
    <source>
        <dbReference type="ARBA" id="ARBA00047380"/>
    </source>
</evidence>
<dbReference type="InterPro" id="IPR017959">
    <property type="entry name" value="Asn/Gln-tRNA_amidoTrfase_suB/E"/>
</dbReference>
<dbReference type="NCBIfam" id="TIGR00133">
    <property type="entry name" value="gatB"/>
    <property type="match status" value="1"/>
</dbReference>
<dbReference type="EC" id="6.3.5.-" evidence="10"/>
<dbReference type="SMART" id="SM00845">
    <property type="entry name" value="GatB_Yqey"/>
    <property type="match status" value="1"/>
</dbReference>
<evidence type="ECO:0000256" key="6">
    <source>
        <dbReference type="ARBA" id="ARBA00022917"/>
    </source>
</evidence>
<name>A0A0G0JQB2_9BACT</name>
<organism evidence="12 13">
    <name type="scientific">Candidatus Falkowbacteria bacterium GW2011_GWE1_38_31</name>
    <dbReference type="NCBI Taxonomy" id="1618638"/>
    <lineage>
        <taxon>Bacteria</taxon>
        <taxon>Candidatus Falkowiibacteriota</taxon>
    </lineage>
</organism>
<evidence type="ECO:0000256" key="10">
    <source>
        <dbReference type="HAMAP-Rule" id="MF_00121"/>
    </source>
</evidence>
<evidence type="ECO:0000313" key="13">
    <source>
        <dbReference type="Proteomes" id="UP000034022"/>
    </source>
</evidence>
<dbReference type="AlphaFoldDB" id="A0A0G0JQB2"/>
<evidence type="ECO:0000313" key="12">
    <source>
        <dbReference type="EMBL" id="KKQ69753.1"/>
    </source>
</evidence>
<dbReference type="GO" id="GO:0050567">
    <property type="term" value="F:glutaminyl-tRNA synthase (glutamine-hydrolyzing) activity"/>
    <property type="evidence" value="ECO:0007669"/>
    <property type="project" value="UniProtKB-UniRule"/>
</dbReference>
<dbReference type="Pfam" id="PF02934">
    <property type="entry name" value="GatB_N"/>
    <property type="match status" value="1"/>
</dbReference>
<evidence type="ECO:0000256" key="3">
    <source>
        <dbReference type="ARBA" id="ARBA00022598"/>
    </source>
</evidence>
<dbReference type="InterPro" id="IPR018027">
    <property type="entry name" value="Asn/Gln_amidotransferase"/>
</dbReference>
<proteinExistence type="inferred from homology"/>
<dbReference type="GO" id="GO:0016740">
    <property type="term" value="F:transferase activity"/>
    <property type="evidence" value="ECO:0007669"/>
    <property type="project" value="UniProtKB-KW"/>
</dbReference>
<evidence type="ECO:0000259" key="11">
    <source>
        <dbReference type="SMART" id="SM00845"/>
    </source>
</evidence>
<accession>A0A0G0JQB2</accession>
<keyword evidence="3 10" id="KW-0436">Ligase</keyword>
<comment type="function">
    <text evidence="7 10">Allows the formation of correctly charged Asn-tRNA(Asn) or Gln-tRNA(Gln) through the transamidation of misacylated Asp-tRNA(Asn) or Glu-tRNA(Gln) in organisms which lack either or both of asparaginyl-tRNA or glutaminyl-tRNA synthetases. The reaction takes place in the presence of glutamine and ATP through an activated phospho-Asp-tRNA(Asn) or phospho-Glu-tRNA(Gln).</text>
</comment>
<keyword evidence="6 10" id="KW-0648">Protein biosynthesis</keyword>
<dbReference type="InterPro" id="IPR023168">
    <property type="entry name" value="GatB_Yqey_C_2"/>
</dbReference>
<dbReference type="PANTHER" id="PTHR11659">
    <property type="entry name" value="GLUTAMYL-TRNA GLN AMIDOTRANSFERASE SUBUNIT B MITOCHONDRIAL AND PROKARYOTIC PET112-RELATED"/>
    <property type="match status" value="1"/>
</dbReference>
<keyword evidence="4 10" id="KW-0547">Nucleotide-binding</keyword>
<dbReference type="NCBIfam" id="NF004012">
    <property type="entry name" value="PRK05477.1-2"/>
    <property type="match status" value="1"/>
</dbReference>
<evidence type="ECO:0000256" key="9">
    <source>
        <dbReference type="ARBA" id="ARBA00047913"/>
    </source>
</evidence>
<dbReference type="FunFam" id="1.10.10.410:FF:000001">
    <property type="entry name" value="Aspartyl/glutamyl-tRNA(Asn/Gln) amidotransferase subunit B"/>
    <property type="match status" value="1"/>
</dbReference>
<gene>
    <name evidence="10" type="primary">gatB</name>
    <name evidence="12" type="ORF">US91_C0010G0049</name>
</gene>
<dbReference type="InterPro" id="IPR006075">
    <property type="entry name" value="Asn/Gln-tRNA_Trfase_suB/E_cat"/>
</dbReference>
<evidence type="ECO:0000256" key="2">
    <source>
        <dbReference type="ARBA" id="ARBA00011123"/>
    </source>
</evidence>
<feature type="domain" description="Asn/Gln amidotransferase" evidence="11">
    <location>
        <begin position="338"/>
        <end position="500"/>
    </location>
</feature>
<sequence length="501" mass="57341">MEYDIIIGLEIHAELKTKSKMFCECDNNIENKKPNENTCPICMGHPGTLPIPNKKAIEWTILTGLGLHCKVNKLSKFDRKNYFYPDLPKGYQISQYDLPFVYDGYLDIDGDKVAITRIHLEEDTGKLTHPDKKNYTLVDYNRASTPLMEMVTEPIIKSAEQAKKFCQIYQQILRYLDISDANMEKGEMRCEANVSIQEKGRWEYLGKCEIKPIGDYKLNPKVEIKNINSFKAVEKAINYEVERQKKELANGDKLVQETRGWDENKSVTVRQRVKETSADYRYFPEPDIPPINISDEMIERIKADLIELPPAKKQRFIHQYNFTAENAELLVADKQIADFTEAVISELEAWINANGDDWERQKNKLAKAVSNWTLSELFKYLKNGKTLADLKVDAENFAELICLVYQDKINSSAGQTILQNMIEKGGDPTNIMQSLGLEQMDNSAELENNVLDIIAKNPDQVSQYKAGKENVLQFFVGQIMSATKGKANPKIVLDILKEKLK</sequence>
<comment type="similarity">
    <text evidence="1 10">Belongs to the GatB/GatE family. GatB subfamily.</text>
</comment>
<comment type="catalytic activity">
    <reaction evidence="8 10">
        <text>L-aspartyl-tRNA(Asn) + L-glutamine + ATP + H2O = L-asparaginyl-tRNA(Asn) + L-glutamate + ADP + phosphate + 2 H(+)</text>
        <dbReference type="Rhea" id="RHEA:14513"/>
        <dbReference type="Rhea" id="RHEA-COMP:9674"/>
        <dbReference type="Rhea" id="RHEA-COMP:9677"/>
        <dbReference type="ChEBI" id="CHEBI:15377"/>
        <dbReference type="ChEBI" id="CHEBI:15378"/>
        <dbReference type="ChEBI" id="CHEBI:29985"/>
        <dbReference type="ChEBI" id="CHEBI:30616"/>
        <dbReference type="ChEBI" id="CHEBI:43474"/>
        <dbReference type="ChEBI" id="CHEBI:58359"/>
        <dbReference type="ChEBI" id="CHEBI:78515"/>
        <dbReference type="ChEBI" id="CHEBI:78516"/>
        <dbReference type="ChEBI" id="CHEBI:456216"/>
    </reaction>
</comment>
<dbReference type="PANTHER" id="PTHR11659:SF0">
    <property type="entry name" value="GLUTAMYL-TRNA(GLN) AMIDOTRANSFERASE SUBUNIT B, MITOCHONDRIAL"/>
    <property type="match status" value="1"/>
</dbReference>
<dbReference type="EMBL" id="LBUU01000010">
    <property type="protein sequence ID" value="KKQ69753.1"/>
    <property type="molecule type" value="Genomic_DNA"/>
</dbReference>
<dbReference type="PROSITE" id="PS01234">
    <property type="entry name" value="GATB"/>
    <property type="match status" value="1"/>
</dbReference>
<dbReference type="SUPFAM" id="SSF89095">
    <property type="entry name" value="GatB/YqeY motif"/>
    <property type="match status" value="1"/>
</dbReference>
<evidence type="ECO:0000256" key="4">
    <source>
        <dbReference type="ARBA" id="ARBA00022741"/>
    </source>
</evidence>
<dbReference type="GO" id="GO:0070681">
    <property type="term" value="P:glutaminyl-tRNAGln biosynthesis via transamidation"/>
    <property type="evidence" value="ECO:0007669"/>
    <property type="project" value="TreeGrafter"/>
</dbReference>
<dbReference type="InterPro" id="IPR014746">
    <property type="entry name" value="Gln_synth/guanido_kin_cat_dom"/>
</dbReference>